<dbReference type="Proteomes" id="UP001164929">
    <property type="component" value="Chromosome 13"/>
</dbReference>
<evidence type="ECO:0000313" key="2">
    <source>
        <dbReference type="EMBL" id="KAJ6974680.1"/>
    </source>
</evidence>
<evidence type="ECO:0000256" key="1">
    <source>
        <dbReference type="SAM" id="MobiDB-lite"/>
    </source>
</evidence>
<sequence length="24" mass="2548">MGSGRSGRAGHHSSSFLKNPNISY</sequence>
<reference evidence="2" key="1">
    <citation type="journal article" date="2023" name="Mol. Ecol. Resour.">
        <title>Chromosome-level genome assembly of a triploid poplar Populus alba 'Berolinensis'.</title>
        <authorList>
            <person name="Chen S."/>
            <person name="Yu Y."/>
            <person name="Wang X."/>
            <person name="Wang S."/>
            <person name="Zhang T."/>
            <person name="Zhou Y."/>
            <person name="He R."/>
            <person name="Meng N."/>
            <person name="Wang Y."/>
            <person name="Liu W."/>
            <person name="Liu Z."/>
            <person name="Liu J."/>
            <person name="Guo Q."/>
            <person name="Huang H."/>
            <person name="Sederoff R.R."/>
            <person name="Wang G."/>
            <person name="Qu G."/>
            <person name="Chen S."/>
        </authorList>
    </citation>
    <scope>NUCLEOTIDE SEQUENCE</scope>
    <source>
        <strain evidence="2">SC-2020</strain>
    </source>
</reference>
<feature type="region of interest" description="Disordered" evidence="1">
    <location>
        <begin position="1"/>
        <end position="24"/>
    </location>
</feature>
<dbReference type="AlphaFoldDB" id="A0AAD6LX67"/>
<comment type="caution">
    <text evidence="2">The sequence shown here is derived from an EMBL/GenBank/DDBJ whole genome shotgun (WGS) entry which is preliminary data.</text>
</comment>
<keyword evidence="3" id="KW-1185">Reference proteome</keyword>
<organism evidence="2 3">
    <name type="scientific">Populus alba x Populus x berolinensis</name>
    <dbReference type="NCBI Taxonomy" id="444605"/>
    <lineage>
        <taxon>Eukaryota</taxon>
        <taxon>Viridiplantae</taxon>
        <taxon>Streptophyta</taxon>
        <taxon>Embryophyta</taxon>
        <taxon>Tracheophyta</taxon>
        <taxon>Spermatophyta</taxon>
        <taxon>Magnoliopsida</taxon>
        <taxon>eudicotyledons</taxon>
        <taxon>Gunneridae</taxon>
        <taxon>Pentapetalae</taxon>
        <taxon>rosids</taxon>
        <taxon>fabids</taxon>
        <taxon>Malpighiales</taxon>
        <taxon>Salicaceae</taxon>
        <taxon>Saliceae</taxon>
        <taxon>Populus</taxon>
    </lineage>
</organism>
<dbReference type="EMBL" id="JAQIZT010000013">
    <property type="protein sequence ID" value="KAJ6974680.1"/>
    <property type="molecule type" value="Genomic_DNA"/>
</dbReference>
<gene>
    <name evidence="2" type="ORF">NC653_030718</name>
</gene>
<proteinExistence type="predicted"/>
<name>A0AAD6LX67_9ROSI</name>
<protein>
    <submittedName>
        <fullName evidence="2">Uncharacterized protein</fullName>
    </submittedName>
</protein>
<accession>A0AAD6LX67</accession>
<evidence type="ECO:0000313" key="3">
    <source>
        <dbReference type="Proteomes" id="UP001164929"/>
    </source>
</evidence>